<dbReference type="GO" id="GO:0005829">
    <property type="term" value="C:cytosol"/>
    <property type="evidence" value="ECO:0007669"/>
    <property type="project" value="TreeGrafter"/>
</dbReference>
<dbReference type="Proteomes" id="UP000293036">
    <property type="component" value="Unassembled WGS sequence"/>
</dbReference>
<evidence type="ECO:0000256" key="5">
    <source>
        <dbReference type="NCBIfam" id="TIGR00168"/>
    </source>
</evidence>
<feature type="domain" description="Translation initiation factor 3 N-terminal" evidence="9">
    <location>
        <begin position="20"/>
        <end position="89"/>
    </location>
</feature>
<gene>
    <name evidence="4" type="primary">infC</name>
    <name evidence="10" type="ORF">EZJ44_03905</name>
</gene>
<dbReference type="InterPro" id="IPR036788">
    <property type="entry name" value="T_IF-3_C_sf"/>
</dbReference>
<keyword evidence="11" id="KW-1185">Reference proteome</keyword>
<dbReference type="GO" id="GO:0003743">
    <property type="term" value="F:translation initiation factor activity"/>
    <property type="evidence" value="ECO:0007669"/>
    <property type="project" value="UniProtKB-UniRule"/>
</dbReference>
<dbReference type="GO" id="GO:0016020">
    <property type="term" value="C:membrane"/>
    <property type="evidence" value="ECO:0007669"/>
    <property type="project" value="TreeGrafter"/>
</dbReference>
<keyword evidence="2 4" id="KW-0396">Initiation factor</keyword>
<comment type="similarity">
    <text evidence="1 4 6">Belongs to the IF-3 family.</text>
</comment>
<proteinExistence type="inferred from homology"/>
<keyword evidence="4" id="KW-0963">Cytoplasm</keyword>
<evidence type="ECO:0000256" key="2">
    <source>
        <dbReference type="ARBA" id="ARBA00022540"/>
    </source>
</evidence>
<feature type="compositionally biased region" description="Basic and acidic residues" evidence="7">
    <location>
        <begin position="183"/>
        <end position="223"/>
    </location>
</feature>
<dbReference type="GO" id="GO:0043022">
    <property type="term" value="F:ribosome binding"/>
    <property type="evidence" value="ECO:0007669"/>
    <property type="project" value="UniProtKB-ARBA"/>
</dbReference>
<dbReference type="SUPFAM" id="SSF55200">
    <property type="entry name" value="Translation initiation factor IF3, C-terminal domain"/>
    <property type="match status" value="1"/>
</dbReference>
<dbReference type="Gene3D" id="3.10.20.80">
    <property type="entry name" value="Translation initiation factor 3 (IF-3), N-terminal domain"/>
    <property type="match status" value="1"/>
</dbReference>
<protein>
    <recommendedName>
        <fullName evidence="4 5">Translation initiation factor IF-3</fullName>
    </recommendedName>
</protein>
<evidence type="ECO:0000256" key="7">
    <source>
        <dbReference type="SAM" id="MobiDB-lite"/>
    </source>
</evidence>
<evidence type="ECO:0000256" key="1">
    <source>
        <dbReference type="ARBA" id="ARBA00005439"/>
    </source>
</evidence>
<evidence type="ECO:0000256" key="3">
    <source>
        <dbReference type="ARBA" id="ARBA00022917"/>
    </source>
</evidence>
<evidence type="ECO:0000256" key="6">
    <source>
        <dbReference type="RuleBase" id="RU000646"/>
    </source>
</evidence>
<dbReference type="Pfam" id="PF00707">
    <property type="entry name" value="IF3_C"/>
    <property type="match status" value="1"/>
</dbReference>
<dbReference type="HAMAP" id="MF_00080">
    <property type="entry name" value="IF_3"/>
    <property type="match status" value="1"/>
</dbReference>
<dbReference type="InterPro" id="IPR036787">
    <property type="entry name" value="T_IF-3_N_sf"/>
</dbReference>
<name>A0A4V2KR40_9ACTO</name>
<dbReference type="FunFam" id="3.10.20.80:FF:000001">
    <property type="entry name" value="Translation initiation factor IF-3"/>
    <property type="match status" value="1"/>
</dbReference>
<dbReference type="SUPFAM" id="SSF54364">
    <property type="entry name" value="Translation initiation factor IF3, N-terminal domain"/>
    <property type="match status" value="1"/>
</dbReference>
<organism evidence="10 11">
    <name type="scientific">Arcanobacterium bovis</name>
    <dbReference type="NCBI Taxonomy" id="2529275"/>
    <lineage>
        <taxon>Bacteria</taxon>
        <taxon>Bacillati</taxon>
        <taxon>Actinomycetota</taxon>
        <taxon>Actinomycetes</taxon>
        <taxon>Actinomycetales</taxon>
        <taxon>Actinomycetaceae</taxon>
        <taxon>Arcanobacterium</taxon>
    </lineage>
</organism>
<dbReference type="FunFam" id="3.30.110.10:FF:000001">
    <property type="entry name" value="Translation initiation factor IF-3"/>
    <property type="match status" value="1"/>
</dbReference>
<evidence type="ECO:0000259" key="8">
    <source>
        <dbReference type="Pfam" id="PF00707"/>
    </source>
</evidence>
<dbReference type="PANTHER" id="PTHR10938:SF0">
    <property type="entry name" value="TRANSLATION INITIATION FACTOR IF-3, MITOCHONDRIAL"/>
    <property type="match status" value="1"/>
</dbReference>
<feature type="region of interest" description="Disordered" evidence="7">
    <location>
        <begin position="180"/>
        <end position="235"/>
    </location>
</feature>
<dbReference type="InterPro" id="IPR001288">
    <property type="entry name" value="Translation_initiation_fac_3"/>
</dbReference>
<dbReference type="PROSITE" id="PS00938">
    <property type="entry name" value="IF3"/>
    <property type="match status" value="1"/>
</dbReference>
<accession>A0A4V2KR40</accession>
<dbReference type="OrthoDB" id="9806014at2"/>
<evidence type="ECO:0000259" key="9">
    <source>
        <dbReference type="Pfam" id="PF05198"/>
    </source>
</evidence>
<evidence type="ECO:0000313" key="10">
    <source>
        <dbReference type="EMBL" id="TBW21992.1"/>
    </source>
</evidence>
<dbReference type="GO" id="GO:0032790">
    <property type="term" value="P:ribosome disassembly"/>
    <property type="evidence" value="ECO:0007669"/>
    <property type="project" value="TreeGrafter"/>
</dbReference>
<dbReference type="InterPro" id="IPR019813">
    <property type="entry name" value="Translation_initiation_fac3_CS"/>
</dbReference>
<dbReference type="PANTHER" id="PTHR10938">
    <property type="entry name" value="TRANSLATION INITIATION FACTOR IF-3"/>
    <property type="match status" value="1"/>
</dbReference>
<dbReference type="InterPro" id="IPR019814">
    <property type="entry name" value="Translation_initiation_fac_3_N"/>
</dbReference>
<comment type="caution">
    <text evidence="10">The sequence shown here is derived from an EMBL/GenBank/DDBJ whole genome shotgun (WGS) entry which is preliminary data.</text>
</comment>
<sequence length="235" mass="26699">MDSVRVALEVRGAIINEPRVNDRINVPEVRLVGPGGEQVGVVRIENALRLAQEANLDLVEVAPDAKPPVAKLMDYGKFKYEAAQKARDARRNQANTQLKEIRIGLKIDQHDYETKLKRILKFLDGGDKVKIQLRFRGREQSRPEQGLRLMERISQDASENGIVESAPRVDGRAMVMVLAPIRRKSEAKSDQRRRREAERENRRANEARRAQKNNERVAGKSEHVEEEPANDANAE</sequence>
<comment type="subunit">
    <text evidence="4 6">Monomer.</text>
</comment>
<reference evidence="10 11" key="1">
    <citation type="submission" date="2019-02" db="EMBL/GenBank/DDBJ databases">
        <title>Arcanobacterium bovis sp. nov., isolated from the milk of a cow with mastitis.</title>
        <authorList>
            <person name="Sammra O."/>
            <person name="Foster G."/>
            <person name="Hassan A."/>
            <person name="Alssahen M."/>
            <person name="Laemmler C."/>
            <person name="Borowiak M."/>
            <person name="Malorny B."/>
            <person name="Abdulmawjood A."/>
        </authorList>
    </citation>
    <scope>NUCLEOTIDE SEQUENCE [LARGE SCALE GENOMIC DNA]</scope>
    <source>
        <strain evidence="10 11">C605018/01/1</strain>
    </source>
</reference>
<dbReference type="Gene3D" id="3.30.110.10">
    <property type="entry name" value="Translation initiation factor 3 (IF-3), C-terminal domain"/>
    <property type="match status" value="1"/>
</dbReference>
<evidence type="ECO:0000313" key="11">
    <source>
        <dbReference type="Proteomes" id="UP000293036"/>
    </source>
</evidence>
<evidence type="ECO:0000256" key="4">
    <source>
        <dbReference type="HAMAP-Rule" id="MF_00080"/>
    </source>
</evidence>
<keyword evidence="3 4" id="KW-0648">Protein biosynthesis</keyword>
<dbReference type="EMBL" id="SJDT01000003">
    <property type="protein sequence ID" value="TBW21992.1"/>
    <property type="molecule type" value="Genomic_DNA"/>
</dbReference>
<feature type="compositionally biased region" description="Acidic residues" evidence="7">
    <location>
        <begin position="224"/>
        <end position="235"/>
    </location>
</feature>
<dbReference type="InterPro" id="IPR019815">
    <property type="entry name" value="Translation_initiation_fac_3_C"/>
</dbReference>
<comment type="function">
    <text evidence="4 6">IF-3 binds to the 30S ribosomal subunit and shifts the equilibrium between 70S ribosomes and their 50S and 30S subunits in favor of the free subunits, thus enhancing the availability of 30S subunits on which protein synthesis initiation begins.</text>
</comment>
<comment type="subcellular location">
    <subcellularLocation>
        <location evidence="4 6">Cytoplasm</location>
    </subcellularLocation>
</comment>
<dbReference type="AlphaFoldDB" id="A0A4V2KR40"/>
<dbReference type="Pfam" id="PF05198">
    <property type="entry name" value="IF3_N"/>
    <property type="match status" value="1"/>
</dbReference>
<feature type="domain" description="Translation initiation factor 3 C-terminal" evidence="8">
    <location>
        <begin position="97"/>
        <end position="180"/>
    </location>
</feature>
<dbReference type="NCBIfam" id="TIGR00168">
    <property type="entry name" value="infC"/>
    <property type="match status" value="1"/>
</dbReference>